<evidence type="ECO:0000256" key="3">
    <source>
        <dbReference type="ARBA" id="ARBA00019010"/>
    </source>
</evidence>
<keyword evidence="6" id="KW-0479">Metal-binding</keyword>
<evidence type="ECO:0000256" key="5">
    <source>
        <dbReference type="ARBA" id="ARBA00022694"/>
    </source>
</evidence>
<keyword evidence="4" id="KW-0963">Cytoplasm</keyword>
<dbReference type="SUPFAM" id="SSF52540">
    <property type="entry name" value="P-loop containing nucleoside triphosphate hydrolases"/>
    <property type="match status" value="1"/>
</dbReference>
<dbReference type="Pfam" id="PF02367">
    <property type="entry name" value="TsaE"/>
    <property type="match status" value="1"/>
</dbReference>
<keyword evidence="9" id="KW-0460">Magnesium</keyword>
<proteinExistence type="inferred from homology"/>
<evidence type="ECO:0000256" key="9">
    <source>
        <dbReference type="ARBA" id="ARBA00022842"/>
    </source>
</evidence>
<sequence length="152" mass="16703">MDVLTLADADATRDLGIRLGRSLPAGTVLLLEGDLGSGKTTLTQGIGAGLGIKDSIESPTFTLINEYLDGRVPLYHFDLYRLERSQTATLHPDLYWEGIEVEPGIVAIEWAERLLYKPEAYLKLRLTYQTTGRQAELSAIGQSAQQILTALK</sequence>
<protein>
    <recommendedName>
        <fullName evidence="3">tRNA threonylcarbamoyladenosine biosynthesis protein TsaE</fullName>
    </recommendedName>
    <alternativeName>
        <fullName evidence="10">t(6)A37 threonylcarbamoyladenosine biosynthesis protein TsaE</fullName>
    </alternativeName>
</protein>
<evidence type="ECO:0000313" key="12">
    <source>
        <dbReference type="Proteomes" id="UP000646053"/>
    </source>
</evidence>
<dbReference type="GO" id="GO:0002949">
    <property type="term" value="P:tRNA threonylcarbamoyladenosine modification"/>
    <property type="evidence" value="ECO:0007669"/>
    <property type="project" value="InterPro"/>
</dbReference>
<dbReference type="GO" id="GO:0005524">
    <property type="term" value="F:ATP binding"/>
    <property type="evidence" value="ECO:0007669"/>
    <property type="project" value="UniProtKB-KW"/>
</dbReference>
<organism evidence="11 12">
    <name type="scientific">Myxacorys almedinensis A</name>
    <dbReference type="NCBI Taxonomy" id="2690445"/>
    <lineage>
        <taxon>Bacteria</taxon>
        <taxon>Bacillati</taxon>
        <taxon>Cyanobacteriota</taxon>
        <taxon>Cyanophyceae</taxon>
        <taxon>Leptolyngbyales</taxon>
        <taxon>Leptolyngbyaceae</taxon>
        <taxon>Myxacorys</taxon>
        <taxon>Myxacorys almedinensis</taxon>
    </lineage>
</organism>
<dbReference type="PANTHER" id="PTHR33540">
    <property type="entry name" value="TRNA THREONYLCARBAMOYLADENOSINE BIOSYNTHESIS PROTEIN TSAE"/>
    <property type="match status" value="1"/>
</dbReference>
<evidence type="ECO:0000256" key="1">
    <source>
        <dbReference type="ARBA" id="ARBA00004496"/>
    </source>
</evidence>
<keyword evidence="7" id="KW-0547">Nucleotide-binding</keyword>
<comment type="caution">
    <text evidence="11">The sequence shown here is derived from an EMBL/GenBank/DDBJ whole genome shotgun (WGS) entry which is preliminary data.</text>
</comment>
<dbReference type="GO" id="GO:0046872">
    <property type="term" value="F:metal ion binding"/>
    <property type="evidence" value="ECO:0007669"/>
    <property type="project" value="UniProtKB-KW"/>
</dbReference>
<name>A0A8J7Z3D2_9CYAN</name>
<dbReference type="GO" id="GO:0005737">
    <property type="term" value="C:cytoplasm"/>
    <property type="evidence" value="ECO:0007669"/>
    <property type="project" value="UniProtKB-SubCell"/>
</dbReference>
<dbReference type="InterPro" id="IPR003442">
    <property type="entry name" value="T6A_TsaE"/>
</dbReference>
<dbReference type="Gene3D" id="3.40.50.300">
    <property type="entry name" value="P-loop containing nucleotide triphosphate hydrolases"/>
    <property type="match status" value="1"/>
</dbReference>
<evidence type="ECO:0000256" key="6">
    <source>
        <dbReference type="ARBA" id="ARBA00022723"/>
    </source>
</evidence>
<keyword evidence="12" id="KW-1185">Reference proteome</keyword>
<dbReference type="AlphaFoldDB" id="A0A8J7Z3D2"/>
<dbReference type="Proteomes" id="UP000646053">
    <property type="component" value="Unassembled WGS sequence"/>
</dbReference>
<comment type="subcellular location">
    <subcellularLocation>
        <location evidence="1">Cytoplasm</location>
    </subcellularLocation>
</comment>
<evidence type="ECO:0000256" key="10">
    <source>
        <dbReference type="ARBA" id="ARBA00032441"/>
    </source>
</evidence>
<evidence type="ECO:0000256" key="2">
    <source>
        <dbReference type="ARBA" id="ARBA00007599"/>
    </source>
</evidence>
<evidence type="ECO:0000256" key="4">
    <source>
        <dbReference type="ARBA" id="ARBA00022490"/>
    </source>
</evidence>
<evidence type="ECO:0000313" key="11">
    <source>
        <dbReference type="EMBL" id="NDJ19237.1"/>
    </source>
</evidence>
<reference evidence="11" key="1">
    <citation type="submission" date="2019-12" db="EMBL/GenBank/DDBJ databases">
        <title>High-Quality draft genome sequences of three cyanobacteria isolated from the limestone walls of the Old Cathedral of Coimbra.</title>
        <authorList>
            <person name="Tiago I."/>
            <person name="Soares F."/>
            <person name="Portugal A."/>
        </authorList>
    </citation>
    <scope>NUCLEOTIDE SEQUENCE</scope>
    <source>
        <strain evidence="11">A</strain>
    </source>
</reference>
<comment type="similarity">
    <text evidence="2">Belongs to the TsaE family.</text>
</comment>
<keyword evidence="5" id="KW-0819">tRNA processing</keyword>
<evidence type="ECO:0000256" key="7">
    <source>
        <dbReference type="ARBA" id="ARBA00022741"/>
    </source>
</evidence>
<accession>A0A8J7Z3D2</accession>
<gene>
    <name evidence="11" type="primary">tsaE</name>
    <name evidence="11" type="ORF">GS601_18405</name>
</gene>
<dbReference type="EMBL" id="WVIE01000027">
    <property type="protein sequence ID" value="NDJ19237.1"/>
    <property type="molecule type" value="Genomic_DNA"/>
</dbReference>
<dbReference type="InterPro" id="IPR027417">
    <property type="entry name" value="P-loop_NTPase"/>
</dbReference>
<dbReference type="NCBIfam" id="TIGR00150">
    <property type="entry name" value="T6A_YjeE"/>
    <property type="match status" value="1"/>
</dbReference>
<dbReference type="PANTHER" id="PTHR33540:SF2">
    <property type="entry name" value="TRNA THREONYLCARBAMOYLADENOSINE BIOSYNTHESIS PROTEIN TSAE"/>
    <property type="match status" value="1"/>
</dbReference>
<keyword evidence="8" id="KW-0067">ATP-binding</keyword>
<evidence type="ECO:0000256" key="8">
    <source>
        <dbReference type="ARBA" id="ARBA00022840"/>
    </source>
</evidence>